<dbReference type="PANTHER" id="PTHR30185:SF18">
    <property type="entry name" value="TRANSCRIPTIONAL REGULATOR MTLR"/>
    <property type="match status" value="1"/>
</dbReference>
<keyword evidence="8" id="KW-1185">Reference proteome</keyword>
<accession>A0A0R2I127</accession>
<keyword evidence="3" id="KW-0805">Transcription regulation</keyword>
<keyword evidence="1" id="KW-0808">Transferase</keyword>
<dbReference type="PATRIC" id="fig|396268.3.peg.905"/>
<evidence type="ECO:0000313" key="7">
    <source>
        <dbReference type="EMBL" id="KRN58446.1"/>
    </source>
</evidence>
<evidence type="ECO:0000259" key="6">
    <source>
        <dbReference type="PROSITE" id="PS51372"/>
    </source>
</evidence>
<evidence type="ECO:0000259" key="5">
    <source>
        <dbReference type="PROSITE" id="PS51094"/>
    </source>
</evidence>
<dbReference type="Proteomes" id="UP000050934">
    <property type="component" value="Unassembled WGS sequence"/>
</dbReference>
<dbReference type="InterPro" id="IPR036634">
    <property type="entry name" value="PRD_sf"/>
</dbReference>
<dbReference type="InterPro" id="IPR036388">
    <property type="entry name" value="WH-like_DNA-bd_sf"/>
</dbReference>
<evidence type="ECO:0000256" key="4">
    <source>
        <dbReference type="ARBA" id="ARBA00023163"/>
    </source>
</evidence>
<name>A0A0R2I127_9LACO</name>
<dbReference type="GO" id="GO:0008982">
    <property type="term" value="F:protein-N(PI)-phosphohistidine-sugar phosphotransferase activity"/>
    <property type="evidence" value="ECO:0007669"/>
    <property type="project" value="InterPro"/>
</dbReference>
<dbReference type="STRING" id="396268.IV45_GL000893"/>
<feature type="domain" description="PRD" evidence="6">
    <location>
        <begin position="289"/>
        <end position="397"/>
    </location>
</feature>
<dbReference type="RefSeq" id="WP_057741837.1">
    <property type="nucleotide sequence ID" value="NZ_JQBW01000010.1"/>
</dbReference>
<evidence type="ECO:0000313" key="8">
    <source>
        <dbReference type="Proteomes" id="UP000050934"/>
    </source>
</evidence>
<dbReference type="SUPFAM" id="SSF63520">
    <property type="entry name" value="PTS-regulatory domain, PRD"/>
    <property type="match status" value="1"/>
</dbReference>
<evidence type="ECO:0000256" key="2">
    <source>
        <dbReference type="ARBA" id="ARBA00022737"/>
    </source>
</evidence>
<feature type="domain" description="PTS EIIA type-2" evidence="5">
    <location>
        <begin position="540"/>
        <end position="682"/>
    </location>
</feature>
<dbReference type="InterPro" id="IPR002178">
    <property type="entry name" value="PTS_EIIA_type-2_dom"/>
</dbReference>
<dbReference type="EMBL" id="JQBW01000010">
    <property type="protein sequence ID" value="KRN58446.1"/>
    <property type="molecule type" value="Genomic_DNA"/>
</dbReference>
<dbReference type="SUPFAM" id="SSF52794">
    <property type="entry name" value="PTS system IIB component-like"/>
    <property type="match status" value="1"/>
</dbReference>
<evidence type="ECO:0000256" key="3">
    <source>
        <dbReference type="ARBA" id="ARBA00023015"/>
    </source>
</evidence>
<dbReference type="SUPFAM" id="SSF55804">
    <property type="entry name" value="Phoshotransferase/anion transport protein"/>
    <property type="match status" value="1"/>
</dbReference>
<dbReference type="PROSITE" id="PS51094">
    <property type="entry name" value="PTS_EIIA_TYPE_2"/>
    <property type="match status" value="1"/>
</dbReference>
<dbReference type="GO" id="GO:0006355">
    <property type="term" value="P:regulation of DNA-templated transcription"/>
    <property type="evidence" value="ECO:0007669"/>
    <property type="project" value="InterPro"/>
</dbReference>
<dbReference type="Gene3D" id="3.40.930.10">
    <property type="entry name" value="Mannitol-specific EII, Chain A"/>
    <property type="match status" value="1"/>
</dbReference>
<dbReference type="AlphaFoldDB" id="A0A0R2I127"/>
<dbReference type="InterPro" id="IPR011608">
    <property type="entry name" value="PRD"/>
</dbReference>
<gene>
    <name evidence="7" type="ORF">IV45_GL000893</name>
</gene>
<protein>
    <submittedName>
        <fullName evidence="7">Multidomain protein</fullName>
    </submittedName>
</protein>
<dbReference type="Gene3D" id="1.10.1790.10">
    <property type="entry name" value="PRD domain"/>
    <property type="match status" value="1"/>
</dbReference>
<dbReference type="InterPro" id="IPR016152">
    <property type="entry name" value="PTrfase/Anion_transptr"/>
</dbReference>
<dbReference type="Pfam" id="PF00359">
    <property type="entry name" value="PTS_EIIA_2"/>
    <property type="match status" value="1"/>
</dbReference>
<sequence>MPGITVKHGQRLLKVLSQQQSTTPLSVLESRLGLSRRSIFYTIKQVNNQLSAYGLDEIENIRGAGYQLPSSAAHSLHQLDGSDQLAHDYIELFDNHFFFQALSQSDRRLLTMFALVSRSTTSLNQLSRYFSVSKTTVIKDLAALKSQWPAGVTVVNSNEGKSLQGNEDGQRRLIFTNFKRILTLCGSVVDLTPNNHYVSQLHLLERITGNSFTEDAINTLANFIKWEIERLRTDPNCTLDPTTSNNYSLIMTWATSFLGDLGIGNTGEARFLAEIVNTQAFQHVNRKNPLINQLRPVIQQMIRRFDEIAGVNLAAVAGQLVDNLTIHLVSTYYRARYRIDYHNPLLTQIKNDYRETFELTKASVAPFEQFTNSKLSDDEIALITVYFSGALHAVNLNTQKHDGVLVVCSSGIGTSQLLIAQLRNHYPTVNFLGPYNTFQFENTDFKHVKLILSTVALPTNRPDCKVVTVPVLPGPADWPQIDQQLKLANLIQASVSHKVSVTTLMDIVSNYARIVEPDKLEQALQDYVYRDNQPQVLPTNSTTNSHAQFCKQTVDWTSAIRFAFRDLISNGTVTDNYVERIIQLTKEHGDYMAIGNGVFLAHASANAGVNRLGFSYNYFTHPFNIEHSKKKLNFIVCIAPVDQEQHLKTLGVLLQCLQNDDWMAQLHRCQSQSEFAQVLQVGHLI</sequence>
<comment type="caution">
    <text evidence="7">The sequence shown here is derived from an EMBL/GenBank/DDBJ whole genome shotgun (WGS) entry which is preliminary data.</text>
</comment>
<reference evidence="7 8" key="1">
    <citation type="journal article" date="2015" name="Genome Announc.">
        <title>Expanding the biotechnology potential of lactobacilli through comparative genomics of 213 strains and associated genera.</title>
        <authorList>
            <person name="Sun Z."/>
            <person name="Harris H.M."/>
            <person name="McCann A."/>
            <person name="Guo C."/>
            <person name="Argimon S."/>
            <person name="Zhang W."/>
            <person name="Yang X."/>
            <person name="Jeffery I.B."/>
            <person name="Cooney J.C."/>
            <person name="Kagawa T.F."/>
            <person name="Liu W."/>
            <person name="Song Y."/>
            <person name="Salvetti E."/>
            <person name="Wrobel A."/>
            <person name="Rasinkangas P."/>
            <person name="Parkhill J."/>
            <person name="Rea M.C."/>
            <person name="O'Sullivan O."/>
            <person name="Ritari J."/>
            <person name="Douillard F.P."/>
            <person name="Paul Ross R."/>
            <person name="Yang R."/>
            <person name="Briner A.E."/>
            <person name="Felis G.E."/>
            <person name="de Vos W.M."/>
            <person name="Barrangou R."/>
            <person name="Klaenhammer T.R."/>
            <person name="Caufield P.W."/>
            <person name="Cui Y."/>
            <person name="Zhang H."/>
            <person name="O'Toole P.W."/>
        </authorList>
    </citation>
    <scope>NUCLEOTIDE SEQUENCE [LARGE SCALE GENOMIC DNA]</scope>
    <source>
        <strain evidence="7 8">DSM 17896</strain>
    </source>
</reference>
<dbReference type="OrthoDB" id="369398at2"/>
<dbReference type="CDD" id="cd05568">
    <property type="entry name" value="PTS_IIB_bgl_like"/>
    <property type="match status" value="1"/>
</dbReference>
<keyword evidence="4" id="KW-0804">Transcription</keyword>
<organism evidence="7 8">
    <name type="scientific">Limosilactobacillus secaliphilus</name>
    <dbReference type="NCBI Taxonomy" id="396268"/>
    <lineage>
        <taxon>Bacteria</taxon>
        <taxon>Bacillati</taxon>
        <taxon>Bacillota</taxon>
        <taxon>Bacilli</taxon>
        <taxon>Lactobacillales</taxon>
        <taxon>Lactobacillaceae</taxon>
        <taxon>Limosilactobacillus</taxon>
    </lineage>
</organism>
<dbReference type="PANTHER" id="PTHR30185">
    <property type="entry name" value="CRYPTIC BETA-GLUCOSIDE BGL OPERON ANTITERMINATOR"/>
    <property type="match status" value="1"/>
</dbReference>
<proteinExistence type="predicted"/>
<dbReference type="InterPro" id="IPR036095">
    <property type="entry name" value="PTS_EIIB-like_sf"/>
</dbReference>
<keyword evidence="2" id="KW-0677">Repeat</keyword>
<dbReference type="GO" id="GO:0009401">
    <property type="term" value="P:phosphoenolpyruvate-dependent sugar phosphotransferase system"/>
    <property type="evidence" value="ECO:0007669"/>
    <property type="project" value="InterPro"/>
</dbReference>
<evidence type="ECO:0000256" key="1">
    <source>
        <dbReference type="ARBA" id="ARBA00022679"/>
    </source>
</evidence>
<dbReference type="PROSITE" id="PS51372">
    <property type="entry name" value="PRD_2"/>
    <property type="match status" value="1"/>
</dbReference>
<dbReference type="Pfam" id="PF00874">
    <property type="entry name" value="PRD"/>
    <property type="match status" value="1"/>
</dbReference>
<dbReference type="InterPro" id="IPR050661">
    <property type="entry name" value="BglG_antiterminators"/>
</dbReference>
<dbReference type="Gene3D" id="1.10.10.10">
    <property type="entry name" value="Winged helix-like DNA-binding domain superfamily/Winged helix DNA-binding domain"/>
    <property type="match status" value="1"/>
</dbReference>